<accession>A0ABS9DEL3</accession>
<dbReference type="PANTHER" id="PTHR38786">
    <property type="entry name" value="FLAGELLAR FLIJ PROTEIN"/>
    <property type="match status" value="1"/>
</dbReference>
<comment type="caution">
    <text evidence="12">The sequence shown here is derived from an EMBL/GenBank/DDBJ whole genome shotgun (WGS) entry which is preliminary data.</text>
</comment>
<evidence type="ECO:0000256" key="11">
    <source>
        <dbReference type="SAM" id="Coils"/>
    </source>
</evidence>
<keyword evidence="12" id="KW-0282">Flagellum</keyword>
<evidence type="ECO:0000256" key="5">
    <source>
        <dbReference type="ARBA" id="ARBA00022475"/>
    </source>
</evidence>
<keyword evidence="8" id="KW-0653">Protein transport</keyword>
<dbReference type="EMBL" id="JAKGAS010000015">
    <property type="protein sequence ID" value="MCF2950214.1"/>
    <property type="molecule type" value="Genomic_DNA"/>
</dbReference>
<evidence type="ECO:0000256" key="2">
    <source>
        <dbReference type="ARBA" id="ARBA00010004"/>
    </source>
</evidence>
<evidence type="ECO:0000256" key="9">
    <source>
        <dbReference type="ARBA" id="ARBA00023136"/>
    </source>
</evidence>
<keyword evidence="13" id="KW-1185">Reference proteome</keyword>
<keyword evidence="4" id="KW-0813">Transport</keyword>
<dbReference type="RefSeq" id="WP_235314314.1">
    <property type="nucleotide sequence ID" value="NZ_JAKGAS010000015.1"/>
</dbReference>
<evidence type="ECO:0000256" key="3">
    <source>
        <dbReference type="ARBA" id="ARBA00020392"/>
    </source>
</evidence>
<dbReference type="Gene3D" id="1.10.287.1700">
    <property type="match status" value="1"/>
</dbReference>
<keyword evidence="9" id="KW-0472">Membrane</keyword>
<evidence type="ECO:0000256" key="10">
    <source>
        <dbReference type="ARBA" id="ARBA00023225"/>
    </source>
</evidence>
<dbReference type="Proteomes" id="UP001521137">
    <property type="component" value="Unassembled WGS sequence"/>
</dbReference>
<evidence type="ECO:0000256" key="4">
    <source>
        <dbReference type="ARBA" id="ARBA00022448"/>
    </source>
</evidence>
<comment type="similarity">
    <text evidence="2">Belongs to the FliJ family.</text>
</comment>
<protein>
    <recommendedName>
        <fullName evidence="3">Flagellar FliJ protein</fullName>
    </recommendedName>
</protein>
<evidence type="ECO:0000256" key="6">
    <source>
        <dbReference type="ARBA" id="ARBA00022500"/>
    </source>
</evidence>
<evidence type="ECO:0000313" key="12">
    <source>
        <dbReference type="EMBL" id="MCF2950214.1"/>
    </source>
</evidence>
<dbReference type="InterPro" id="IPR052570">
    <property type="entry name" value="FliJ"/>
</dbReference>
<dbReference type="NCBIfam" id="TIGR02473">
    <property type="entry name" value="flagell_FliJ"/>
    <property type="match status" value="1"/>
</dbReference>
<evidence type="ECO:0000256" key="7">
    <source>
        <dbReference type="ARBA" id="ARBA00022795"/>
    </source>
</evidence>
<dbReference type="InterPro" id="IPR053716">
    <property type="entry name" value="Flag_assembly_chemotaxis_eff"/>
</dbReference>
<evidence type="ECO:0000256" key="1">
    <source>
        <dbReference type="ARBA" id="ARBA00004413"/>
    </source>
</evidence>
<dbReference type="InterPro" id="IPR012823">
    <property type="entry name" value="Flagell_FliJ"/>
</dbReference>
<keyword evidence="11" id="KW-0175">Coiled coil</keyword>
<dbReference type="PANTHER" id="PTHR38786:SF1">
    <property type="entry name" value="FLAGELLAR FLIJ PROTEIN"/>
    <property type="match status" value="1"/>
</dbReference>
<keyword evidence="12" id="KW-0969">Cilium</keyword>
<proteinExistence type="inferred from homology"/>
<organism evidence="12 13">
    <name type="scientific">Paraglaciecola algarum</name>
    <dbReference type="NCBI Taxonomy" id="3050085"/>
    <lineage>
        <taxon>Bacteria</taxon>
        <taxon>Pseudomonadati</taxon>
        <taxon>Pseudomonadota</taxon>
        <taxon>Gammaproteobacteria</taxon>
        <taxon>Alteromonadales</taxon>
        <taxon>Alteromonadaceae</taxon>
        <taxon>Paraglaciecola</taxon>
    </lineage>
</organism>
<evidence type="ECO:0000256" key="8">
    <source>
        <dbReference type="ARBA" id="ARBA00022927"/>
    </source>
</evidence>
<keyword evidence="12" id="KW-0966">Cell projection</keyword>
<keyword evidence="10" id="KW-1006">Bacterial flagellum protein export</keyword>
<evidence type="ECO:0000313" key="13">
    <source>
        <dbReference type="Proteomes" id="UP001521137"/>
    </source>
</evidence>
<gene>
    <name evidence="12" type="primary">fliJ</name>
    <name evidence="12" type="ORF">L0668_19045</name>
</gene>
<name>A0ABS9DEL3_9ALTE</name>
<sequence length="144" mass="16972">MSQSQLQLVADWERQKEQKLSQDFQVAQHYALENKQKLSGLENYRLDYLRQAQVKAKQGVGSQTFSQHQQFIGKLDKACELQMQNLNQALVVAEQRKTQWLQQQRKRKAVELLLDKQALAKQKLEQKQEQMMLDELSIQKFIRG</sequence>
<keyword evidence="5" id="KW-1003">Cell membrane</keyword>
<keyword evidence="7" id="KW-1005">Bacterial flagellum biogenesis</keyword>
<keyword evidence="6" id="KW-0145">Chemotaxis</keyword>
<comment type="subcellular location">
    <subcellularLocation>
        <location evidence="1">Cell membrane</location>
        <topology evidence="1">Peripheral membrane protein</topology>
        <orientation evidence="1">Cytoplasmic side</orientation>
    </subcellularLocation>
</comment>
<reference evidence="12 13" key="1">
    <citation type="submission" date="2022-01" db="EMBL/GenBank/DDBJ databases">
        <title>Paraglaciecola sp. G1-23.</title>
        <authorList>
            <person name="Jin M.S."/>
            <person name="Han D.M."/>
            <person name="Kim H.M."/>
            <person name="Jeon C.O."/>
        </authorList>
    </citation>
    <scope>NUCLEOTIDE SEQUENCE [LARGE SCALE GENOMIC DNA]</scope>
    <source>
        <strain evidence="12 13">G1-23</strain>
    </source>
</reference>
<dbReference type="Pfam" id="PF02050">
    <property type="entry name" value="FliJ"/>
    <property type="match status" value="1"/>
</dbReference>
<feature type="coiled-coil region" evidence="11">
    <location>
        <begin position="83"/>
        <end position="130"/>
    </location>
</feature>